<evidence type="ECO:0000256" key="6">
    <source>
        <dbReference type="ARBA" id="ARBA00023136"/>
    </source>
</evidence>
<evidence type="ECO:0000256" key="8">
    <source>
        <dbReference type="SAM" id="Phobius"/>
    </source>
</evidence>
<dbReference type="GO" id="GO:0004713">
    <property type="term" value="F:protein tyrosine kinase activity"/>
    <property type="evidence" value="ECO:0007669"/>
    <property type="project" value="TreeGrafter"/>
</dbReference>
<keyword evidence="6 8" id="KW-0472">Membrane</keyword>
<evidence type="ECO:0000256" key="1">
    <source>
        <dbReference type="ARBA" id="ARBA00004651"/>
    </source>
</evidence>
<gene>
    <name evidence="10" type="ORF">GCU56_15925</name>
</gene>
<evidence type="ECO:0000256" key="7">
    <source>
        <dbReference type="SAM" id="MobiDB-lite"/>
    </source>
</evidence>
<dbReference type="EMBL" id="JAAGWF010000017">
    <property type="protein sequence ID" value="NEK59350.1"/>
    <property type="molecule type" value="Genomic_DNA"/>
</dbReference>
<comment type="subcellular location">
    <subcellularLocation>
        <location evidence="1">Cell membrane</location>
        <topology evidence="1">Multi-pass membrane protein</topology>
    </subcellularLocation>
</comment>
<keyword evidence="11" id="KW-1185">Reference proteome</keyword>
<dbReference type="Pfam" id="PF02706">
    <property type="entry name" value="Wzz"/>
    <property type="match status" value="1"/>
</dbReference>
<dbReference type="GO" id="GO:0005886">
    <property type="term" value="C:plasma membrane"/>
    <property type="evidence" value="ECO:0007669"/>
    <property type="project" value="UniProtKB-SubCell"/>
</dbReference>
<dbReference type="RefSeq" id="WP_163482716.1">
    <property type="nucleotide sequence ID" value="NZ_JAAGWF010000017.1"/>
</dbReference>
<reference evidence="10 11" key="1">
    <citation type="submission" date="2020-02" db="EMBL/GenBank/DDBJ databases">
        <title>Geodermatophilus sabuli CPCC 205279 I12A-02694.</title>
        <authorList>
            <person name="Jiang Z."/>
        </authorList>
    </citation>
    <scope>NUCLEOTIDE SEQUENCE [LARGE SCALE GENOMIC DNA]</scope>
    <source>
        <strain evidence="10 11">I12A-02694</strain>
    </source>
</reference>
<evidence type="ECO:0000256" key="3">
    <source>
        <dbReference type="ARBA" id="ARBA00022475"/>
    </source>
</evidence>
<sequence>MLDTAADGTQRTSTDRSGGVHEGAAPYDAGPGLREYVSALRRYWWLALLTFLVVLAASIASLYVIDPVYRAEAQVLVRTEDSRQLFPRTSGTSAGALIRSPSAEIVYVGSDEFQQRARDAAGDEAEVEVRSATGSSPLGESSALVFVAEAGDAEAARAAAQLWAETYVAVRHESDVAETTALRDLMVGDRDALRAQQQEILAPLAALDDAIAAETDPSDLPRLINERVALQRELGPTLDPVEADLRRVEAQISSLGVDLRVMENPRALAYVSSAAELPEEQANGSMTRSVLVGVVAGLVLAGGAVAAARALRG</sequence>
<evidence type="ECO:0000256" key="2">
    <source>
        <dbReference type="ARBA" id="ARBA00006683"/>
    </source>
</evidence>
<dbReference type="AlphaFoldDB" id="A0A7K3W3T8"/>
<keyword evidence="3" id="KW-1003">Cell membrane</keyword>
<keyword evidence="4 8" id="KW-0812">Transmembrane</keyword>
<evidence type="ECO:0000256" key="4">
    <source>
        <dbReference type="ARBA" id="ARBA00022692"/>
    </source>
</evidence>
<feature type="domain" description="Polysaccharide chain length determinant N-terminal" evidence="9">
    <location>
        <begin position="33"/>
        <end position="84"/>
    </location>
</feature>
<feature type="transmembrane region" description="Helical" evidence="8">
    <location>
        <begin position="290"/>
        <end position="311"/>
    </location>
</feature>
<evidence type="ECO:0000259" key="9">
    <source>
        <dbReference type="Pfam" id="PF02706"/>
    </source>
</evidence>
<evidence type="ECO:0000313" key="10">
    <source>
        <dbReference type="EMBL" id="NEK59350.1"/>
    </source>
</evidence>
<dbReference type="PANTHER" id="PTHR32309:SF13">
    <property type="entry name" value="FERRIC ENTEROBACTIN TRANSPORT PROTEIN FEPE"/>
    <property type="match status" value="1"/>
</dbReference>
<evidence type="ECO:0000313" key="11">
    <source>
        <dbReference type="Proteomes" id="UP000470246"/>
    </source>
</evidence>
<name>A0A7K3W3T8_9ACTN</name>
<feature type="transmembrane region" description="Helical" evidence="8">
    <location>
        <begin position="43"/>
        <end position="65"/>
    </location>
</feature>
<comment type="similarity">
    <text evidence="2">Belongs to the CpsC/CapA family.</text>
</comment>
<dbReference type="InterPro" id="IPR050445">
    <property type="entry name" value="Bact_polysacc_biosynth/exp"/>
</dbReference>
<feature type="compositionally biased region" description="Polar residues" evidence="7">
    <location>
        <begin position="7"/>
        <end position="16"/>
    </location>
</feature>
<organism evidence="10 11">
    <name type="scientific">Geodermatophilus sabuli</name>
    <dbReference type="NCBI Taxonomy" id="1564158"/>
    <lineage>
        <taxon>Bacteria</taxon>
        <taxon>Bacillati</taxon>
        <taxon>Actinomycetota</taxon>
        <taxon>Actinomycetes</taxon>
        <taxon>Geodermatophilales</taxon>
        <taxon>Geodermatophilaceae</taxon>
        <taxon>Geodermatophilus</taxon>
    </lineage>
</organism>
<protein>
    <recommendedName>
        <fullName evidence="9">Polysaccharide chain length determinant N-terminal domain-containing protein</fullName>
    </recommendedName>
</protein>
<dbReference type="Proteomes" id="UP000470246">
    <property type="component" value="Unassembled WGS sequence"/>
</dbReference>
<feature type="region of interest" description="Disordered" evidence="7">
    <location>
        <begin position="1"/>
        <end position="25"/>
    </location>
</feature>
<dbReference type="PANTHER" id="PTHR32309">
    <property type="entry name" value="TYROSINE-PROTEIN KINASE"/>
    <property type="match status" value="1"/>
</dbReference>
<evidence type="ECO:0000256" key="5">
    <source>
        <dbReference type="ARBA" id="ARBA00022989"/>
    </source>
</evidence>
<dbReference type="InterPro" id="IPR003856">
    <property type="entry name" value="LPS_length_determ_N"/>
</dbReference>
<keyword evidence="5 8" id="KW-1133">Transmembrane helix</keyword>
<proteinExistence type="inferred from homology"/>
<comment type="caution">
    <text evidence="10">The sequence shown here is derived from an EMBL/GenBank/DDBJ whole genome shotgun (WGS) entry which is preliminary data.</text>
</comment>
<accession>A0A7K3W3T8</accession>